<dbReference type="GO" id="GO:0003677">
    <property type="term" value="F:DNA binding"/>
    <property type="evidence" value="ECO:0007669"/>
    <property type="project" value="InterPro"/>
</dbReference>
<gene>
    <name evidence="3" type="ORF">DGAL_LOCUS9333</name>
</gene>
<feature type="compositionally biased region" description="Basic residues" evidence="1">
    <location>
        <begin position="818"/>
        <end position="827"/>
    </location>
</feature>
<dbReference type="PANTHER" id="PTHR15180:SF1">
    <property type="entry name" value="GENERAL TRANSCRIPTION FACTOR 3C POLYPEPTIDE 1"/>
    <property type="match status" value="1"/>
</dbReference>
<dbReference type="CDD" id="cd16169">
    <property type="entry name" value="Tau138_eWH"/>
    <property type="match status" value="1"/>
</dbReference>
<dbReference type="EMBL" id="CAKKLH010000223">
    <property type="protein sequence ID" value="CAH0106182.1"/>
    <property type="molecule type" value="Genomic_DNA"/>
</dbReference>
<dbReference type="GO" id="GO:0006384">
    <property type="term" value="P:transcription initiation at RNA polymerase III promoter"/>
    <property type="evidence" value="ECO:0007669"/>
    <property type="project" value="InterPro"/>
</dbReference>
<evidence type="ECO:0000256" key="1">
    <source>
        <dbReference type="SAM" id="MobiDB-lite"/>
    </source>
</evidence>
<feature type="region of interest" description="Disordered" evidence="1">
    <location>
        <begin position="738"/>
        <end position="764"/>
    </location>
</feature>
<sequence length="1540" mass="175807">MPPIPNDPDQLTLVDPRTLEVTLRKGYCLILNFKDFQVPQAKQRNGSEKDVSALQDTFIVQLKPLSSRNSHGKMRNCDNEKQVKIVKLIDNVNPEALIQGNEAPTDDGFLYSEWDKEIIEASVSEGLTQGDLAEQLSISQLDAHSARHALSRLLMIDCIVNKVKKTRFLLNTIRAQFEQEQRKIIGLIQTSNDPVNDSISQPFFPSTNVQLEKDVTLRTEEVEEDDGLFRPNVPRGILAEGETISDLTHRSLKRVNIILETIRKQLVIEEIGILLRLSTTEEIKEGLDVRIDRRSLKRLLARLSNEGQLKNLRIVLRCGDRERVLNFICQPGIDQNNSVIRSAIDQAKMKLFCLSKNKYNRNATPKPEKTQSKSDKLEFNDNSVPLDPSLCDSVKQVKEQLLKGQVQGSKSFPFKFVHGTNSGKVYGTEPKCIRVKEIHTLMYYLVYGYDGELISDQVQARELLRTENPVLDGLDCEMFDDLPDIYKTKLGWQTFIEPLTVHSGWPTGWAFLCDILLRLPLSIFLKVVNITYQIKGLEAYIKHPIKQYVLLKHLPLDLRQGLIFARKYIFSVHEIITNMVYLGLAQFGPHSLKEKDQVFIYLNRKTTLMDTTPSNPGYHHISRDIEYEKKSFIFDSMEDVDKYWYEVWTICSNTLLGSLSTVAGQSITLEMLRKKPAMIEAMRMREPHEAPTLDTGEVPGDHLGAAGFDSAFFAHLKRNWTYNKSTTMINRLEMQVKKTGNESSKATKSPHTKTSNPSTAPGRLASLRNNVVRFTQCVTQDGKNLTIPVTVVENETSSRNLKRKRRDSNNSTPTVRVVKARKKKGPRRPYYDEKGREALLLMRRLRVTWSDMEDSFLLVCKLAGTYIHGCLRQSVPFVVIRDCLHERFPQSRNKTSRACQRRVAYMMRNDETRLKIEIEYQALKEEPNIEEVSGGGPITKQDRNQGVEKTEELIISRFQKLLEYLKTRFSTGAFSSYPIKLPNTIEEFHQQYELKHLIVNLRHREPILEVKDVVKVNSNVVYNVIHSSLCTTEDKASWGFHLFNIYQQYPDSLVRSALAKMKADMMIAQRKRALLRSKKFPYMPLSAVPYKLSITYIHLFLSRYQYPIFHSSHQRLQSILAEKQKNDLDRQENWPGVEVSRIHEGGNAAMAVSLFSIGIARFRFAIPDQIIIFDPKLKDHPEEFDNLIKRYNNWVKDVDTAAQNSQNVNKEDSAQIQRRRLGMTTAAASSAIAAIPKLISTTDVAASRNHEELVKPTPSNVSEAVTGTNSDRTQNQLIMRTASRIGLHMLREDPQSQSNQLTPHIQQEHFVINSCKVYVDVSLPESASEGWLFISPKKKQEILVSIPTTVRFANSLPDQAYEQLYERLNCSQSAQDDAATILQLITSKKEMGIIVLELPHTVGDLDDPSFTLEKHMSLLTESQVVQIVGVVAQRFVSIYHIDPWVIKSFRLMRSGKDKLDPFNNEHTISKNDEETSAETKKNPNKRQLKGQSEETEEIKIEETPLVIPAAESANEAVSGRRKRKLCTYYPVSALEKVTHG</sequence>
<feature type="compositionally biased region" description="Basic and acidic residues" evidence="1">
    <location>
        <begin position="1467"/>
        <end position="1481"/>
    </location>
</feature>
<dbReference type="InterPro" id="IPR035625">
    <property type="entry name" value="Tfc3-like_eWH"/>
</dbReference>
<dbReference type="GO" id="GO:0004197">
    <property type="term" value="F:cysteine-type endopeptidase activity"/>
    <property type="evidence" value="ECO:0007669"/>
    <property type="project" value="InterPro"/>
</dbReference>
<reference evidence="3" key="1">
    <citation type="submission" date="2021-11" db="EMBL/GenBank/DDBJ databases">
        <authorList>
            <person name="Schell T."/>
        </authorList>
    </citation>
    <scope>NUCLEOTIDE SEQUENCE</scope>
    <source>
        <strain evidence="3">M5</strain>
    </source>
</reference>
<dbReference type="InterPro" id="IPR056467">
    <property type="entry name" value="eWH_GTF3C1"/>
</dbReference>
<dbReference type="InterPro" id="IPR029030">
    <property type="entry name" value="Caspase-like_dom_sf"/>
</dbReference>
<comment type="caution">
    <text evidence="3">The sequence shown here is derived from an EMBL/GenBank/DDBJ whole genome shotgun (WGS) entry which is preliminary data.</text>
</comment>
<dbReference type="SUPFAM" id="SSF52129">
    <property type="entry name" value="Caspase-like"/>
    <property type="match status" value="1"/>
</dbReference>
<proteinExistence type="predicted"/>
<evidence type="ECO:0000259" key="2">
    <source>
        <dbReference type="PROSITE" id="PS50208"/>
    </source>
</evidence>
<dbReference type="PANTHER" id="PTHR15180">
    <property type="entry name" value="GENERAL TRANSCRIPTION FACTOR 3C POLYPEPTIDE 1"/>
    <property type="match status" value="1"/>
</dbReference>
<feature type="region of interest" description="Disordered" evidence="1">
    <location>
        <begin position="794"/>
        <end position="830"/>
    </location>
</feature>
<protein>
    <recommendedName>
        <fullName evidence="2">Caspase family p20 domain-containing protein</fullName>
    </recommendedName>
</protein>
<dbReference type="OrthoDB" id="68020at2759"/>
<name>A0A8J2RMX7_9CRUS</name>
<evidence type="ECO:0000313" key="4">
    <source>
        <dbReference type="Proteomes" id="UP000789390"/>
    </source>
</evidence>
<dbReference type="PROSITE" id="PS50208">
    <property type="entry name" value="CASPASE_P20"/>
    <property type="match status" value="1"/>
</dbReference>
<dbReference type="GO" id="GO:0006508">
    <property type="term" value="P:proteolysis"/>
    <property type="evidence" value="ECO:0007669"/>
    <property type="project" value="InterPro"/>
</dbReference>
<accession>A0A8J2RMX7</accession>
<feature type="region of interest" description="Disordered" evidence="1">
    <location>
        <begin position="1462"/>
        <end position="1501"/>
    </location>
</feature>
<dbReference type="InterPro" id="IPR001309">
    <property type="entry name" value="Pept_C14_p20"/>
</dbReference>
<evidence type="ECO:0000313" key="3">
    <source>
        <dbReference type="EMBL" id="CAH0106182.1"/>
    </source>
</evidence>
<feature type="compositionally biased region" description="Polar residues" evidence="1">
    <location>
        <begin position="741"/>
        <end position="759"/>
    </location>
</feature>
<feature type="domain" description="Caspase family p20" evidence="2">
    <location>
        <begin position="24"/>
        <end position="58"/>
    </location>
</feature>
<organism evidence="3 4">
    <name type="scientific">Daphnia galeata</name>
    <dbReference type="NCBI Taxonomy" id="27404"/>
    <lineage>
        <taxon>Eukaryota</taxon>
        <taxon>Metazoa</taxon>
        <taxon>Ecdysozoa</taxon>
        <taxon>Arthropoda</taxon>
        <taxon>Crustacea</taxon>
        <taxon>Branchiopoda</taxon>
        <taxon>Diplostraca</taxon>
        <taxon>Cladocera</taxon>
        <taxon>Anomopoda</taxon>
        <taxon>Daphniidae</taxon>
        <taxon>Daphnia</taxon>
    </lineage>
</organism>
<dbReference type="GO" id="GO:0042791">
    <property type="term" value="P:5S class rRNA transcription by RNA polymerase III"/>
    <property type="evidence" value="ECO:0007669"/>
    <property type="project" value="TreeGrafter"/>
</dbReference>
<dbReference type="GO" id="GO:0000127">
    <property type="term" value="C:transcription factor TFIIIC complex"/>
    <property type="evidence" value="ECO:0007669"/>
    <property type="project" value="InterPro"/>
</dbReference>
<dbReference type="InterPro" id="IPR044210">
    <property type="entry name" value="Tfc3-like"/>
</dbReference>
<dbReference type="Proteomes" id="UP000789390">
    <property type="component" value="Unassembled WGS sequence"/>
</dbReference>
<dbReference type="Pfam" id="PF24101">
    <property type="entry name" value="WHD_GTF3C1"/>
    <property type="match status" value="1"/>
</dbReference>
<keyword evidence="4" id="KW-1185">Reference proteome</keyword>